<proteinExistence type="predicted"/>
<dbReference type="PANTHER" id="PTHR28601:SF1">
    <property type="entry name" value="COILED-COIL DOMAIN-CONTAINING PROTEIN 24"/>
    <property type="match status" value="1"/>
</dbReference>
<comment type="caution">
    <text evidence="2">The sequence shown here is derived from an EMBL/GenBank/DDBJ whole genome shotgun (WGS) entry which is preliminary data.</text>
</comment>
<dbReference type="Proteomes" id="UP000827986">
    <property type="component" value="Unassembled WGS sequence"/>
</dbReference>
<feature type="region of interest" description="Disordered" evidence="1">
    <location>
        <begin position="330"/>
        <end position="403"/>
    </location>
</feature>
<evidence type="ECO:0000313" key="2">
    <source>
        <dbReference type="EMBL" id="KAH1166812.1"/>
    </source>
</evidence>
<feature type="region of interest" description="Disordered" evidence="1">
    <location>
        <begin position="257"/>
        <end position="314"/>
    </location>
</feature>
<evidence type="ECO:0000313" key="3">
    <source>
        <dbReference type="Proteomes" id="UP000827986"/>
    </source>
</evidence>
<evidence type="ECO:0000256" key="1">
    <source>
        <dbReference type="SAM" id="MobiDB-lite"/>
    </source>
</evidence>
<dbReference type="AlphaFoldDB" id="A0A9D4AME6"/>
<evidence type="ECO:0008006" key="4">
    <source>
        <dbReference type="Google" id="ProtNLM"/>
    </source>
</evidence>
<feature type="compositionally biased region" description="Pro residues" evidence="1">
    <location>
        <begin position="389"/>
        <end position="400"/>
    </location>
</feature>
<organism evidence="2 3">
    <name type="scientific">Mauremys mutica</name>
    <name type="common">yellowpond turtle</name>
    <dbReference type="NCBI Taxonomy" id="74926"/>
    <lineage>
        <taxon>Eukaryota</taxon>
        <taxon>Metazoa</taxon>
        <taxon>Chordata</taxon>
        <taxon>Craniata</taxon>
        <taxon>Vertebrata</taxon>
        <taxon>Euteleostomi</taxon>
        <taxon>Archelosauria</taxon>
        <taxon>Testudinata</taxon>
        <taxon>Testudines</taxon>
        <taxon>Cryptodira</taxon>
        <taxon>Durocryptodira</taxon>
        <taxon>Testudinoidea</taxon>
        <taxon>Geoemydidae</taxon>
        <taxon>Geoemydinae</taxon>
        <taxon>Mauremys</taxon>
    </lineage>
</organism>
<protein>
    <recommendedName>
        <fullName evidence="4">Coiled-coil domain-containing protein 24</fullName>
    </recommendedName>
</protein>
<dbReference type="PANTHER" id="PTHR28601">
    <property type="entry name" value="COILED-COIL DOMAIN-CONTAINING PROTEIN 24"/>
    <property type="match status" value="1"/>
</dbReference>
<name>A0A9D4AME6_9SAUR</name>
<keyword evidence="3" id="KW-1185">Reference proteome</keyword>
<dbReference type="EMBL" id="JAHDVG010000487">
    <property type="protein sequence ID" value="KAH1166812.1"/>
    <property type="molecule type" value="Genomic_DNA"/>
</dbReference>
<gene>
    <name evidence="2" type="ORF">KIL84_015984</name>
</gene>
<dbReference type="InterPro" id="IPR031367">
    <property type="entry name" value="CCDC24"/>
</dbReference>
<sequence length="416" mass="43987">MFPAPGGPGEPWQPVPSLWRLVEEQVVPSEKPEVKSILGADVVERSLELHAEVETLVELGREARSACTGLDQCPPQGVGGWALLTAPPHLKELVRQELRLLLLSLQQKASEEGRDTAEAIAKYSPHVVSFALGPHAGGECAGQDRSLAGSTSTRWGSARARPGASLVHCLEPLKDKLSISRIHQAQAHLRALLEEECRALERHICHLQSCLEEEHRAATGPVQPAQEPTMAELQEQRRAMERDLQLGHLDPRTGLSQEVQRPEPAAPPQPSCPVGVRSPAPACVSPRLAPAAPSLSGRREPAPRGLGSAQGRVPPAGCICSQGGLAGELHGGAAPPGWTHGQGQMDSDAEHQDLATPSPRGAGVPPASPACSRLVPPPAAPAPSLAFLPSPPPEQRPPLRPLSGRRLRLLGCLAPS</sequence>
<reference evidence="2" key="1">
    <citation type="submission" date="2021-09" db="EMBL/GenBank/DDBJ databases">
        <title>The genome of Mauremys mutica provides insights into the evolution of semi-aquatic lifestyle.</title>
        <authorList>
            <person name="Gong S."/>
            <person name="Gao Y."/>
        </authorList>
    </citation>
    <scope>NUCLEOTIDE SEQUENCE</scope>
    <source>
        <strain evidence="2">MM-2020</strain>
        <tissue evidence="2">Muscle</tissue>
    </source>
</reference>
<accession>A0A9D4AME6</accession>
<dbReference type="OrthoDB" id="6022633at2759"/>
<dbReference type="Pfam" id="PF15669">
    <property type="entry name" value="CCDC24"/>
    <property type="match status" value="1"/>
</dbReference>